<evidence type="ECO:0000256" key="5">
    <source>
        <dbReference type="PROSITE-ProRule" id="PRU00520"/>
    </source>
</evidence>
<dbReference type="Pfam" id="PF00708">
    <property type="entry name" value="Acylphosphatase"/>
    <property type="match status" value="1"/>
</dbReference>
<keyword evidence="5" id="KW-0378">Hydrolase</keyword>
<dbReference type="InterPro" id="IPR020456">
    <property type="entry name" value="Acylphosphatase"/>
</dbReference>
<dbReference type="PROSITE" id="PS51160">
    <property type="entry name" value="ACYLPHOSPHATASE_3"/>
    <property type="match status" value="1"/>
</dbReference>
<proteinExistence type="inferred from homology"/>
<gene>
    <name evidence="8" type="ORF">RUMHYD_02470</name>
</gene>
<organism evidence="8 9">
    <name type="scientific">Blautia hydrogenotrophica (strain DSM 10507 / JCM 14656 / S5a33)</name>
    <name type="common">Ruminococcus hydrogenotrophicus</name>
    <dbReference type="NCBI Taxonomy" id="476272"/>
    <lineage>
        <taxon>Bacteria</taxon>
        <taxon>Bacillati</taxon>
        <taxon>Bacillota</taxon>
        <taxon>Clostridia</taxon>
        <taxon>Lachnospirales</taxon>
        <taxon>Lachnospiraceae</taxon>
        <taxon>Blautia</taxon>
    </lineage>
</organism>
<evidence type="ECO:0000256" key="4">
    <source>
        <dbReference type="ARBA" id="ARBA00047645"/>
    </source>
</evidence>
<dbReference type="PANTHER" id="PTHR47268">
    <property type="entry name" value="ACYLPHOSPHATASE"/>
    <property type="match status" value="1"/>
</dbReference>
<dbReference type="InterPro" id="IPR001792">
    <property type="entry name" value="Acylphosphatase-like_dom"/>
</dbReference>
<dbReference type="PROSITE" id="PS00151">
    <property type="entry name" value="ACYLPHOSPHATASE_2"/>
    <property type="match status" value="1"/>
</dbReference>
<dbReference type="InterPro" id="IPR036046">
    <property type="entry name" value="Acylphosphatase-like_dom_sf"/>
</dbReference>
<dbReference type="PRINTS" id="PR00112">
    <property type="entry name" value="ACYLPHPHTASE"/>
</dbReference>
<dbReference type="EC" id="3.6.1.7" evidence="2 5"/>
<evidence type="ECO:0000313" key="8">
    <source>
        <dbReference type="EMBL" id="EEG48649.1"/>
    </source>
</evidence>
<dbReference type="Proteomes" id="UP000003100">
    <property type="component" value="Unassembled WGS sequence"/>
</dbReference>
<dbReference type="EMBL" id="ACBZ01000130">
    <property type="protein sequence ID" value="EEG48649.1"/>
    <property type="molecule type" value="Genomic_DNA"/>
</dbReference>
<dbReference type="eggNOG" id="COG1254">
    <property type="taxonomic scope" value="Bacteria"/>
</dbReference>
<sequence>MRQKIRKHLIFKGRVQGVGFRFVARHSAEAIGLTGWVRNCWDGSVEAEVQGTSEEIGLFLKKIYEARYIQIEDLEAKQLPLKEERGFQVLHG</sequence>
<feature type="domain" description="Acylphosphatase-like" evidence="7">
    <location>
        <begin position="6"/>
        <end position="91"/>
    </location>
</feature>
<accession>C0CNM7</accession>
<dbReference type="Gene3D" id="3.30.70.100">
    <property type="match status" value="1"/>
</dbReference>
<evidence type="ECO:0000256" key="2">
    <source>
        <dbReference type="ARBA" id="ARBA00012150"/>
    </source>
</evidence>
<evidence type="ECO:0000256" key="3">
    <source>
        <dbReference type="ARBA" id="ARBA00015991"/>
    </source>
</evidence>
<evidence type="ECO:0000256" key="6">
    <source>
        <dbReference type="RuleBase" id="RU004168"/>
    </source>
</evidence>
<dbReference type="GO" id="GO:0003998">
    <property type="term" value="F:acylphosphatase activity"/>
    <property type="evidence" value="ECO:0007669"/>
    <property type="project" value="UniProtKB-EC"/>
</dbReference>
<dbReference type="HOGENOM" id="CLU_141932_2_0_9"/>
<feature type="active site" evidence="5">
    <location>
        <position position="21"/>
    </location>
</feature>
<dbReference type="SUPFAM" id="SSF54975">
    <property type="entry name" value="Acylphosphatase/BLUF domain-like"/>
    <property type="match status" value="1"/>
</dbReference>
<name>C0CNM7_BLAHS</name>
<comment type="catalytic activity">
    <reaction evidence="4 5">
        <text>an acyl phosphate + H2O = a carboxylate + phosphate + H(+)</text>
        <dbReference type="Rhea" id="RHEA:14965"/>
        <dbReference type="ChEBI" id="CHEBI:15377"/>
        <dbReference type="ChEBI" id="CHEBI:15378"/>
        <dbReference type="ChEBI" id="CHEBI:29067"/>
        <dbReference type="ChEBI" id="CHEBI:43474"/>
        <dbReference type="ChEBI" id="CHEBI:59918"/>
        <dbReference type="EC" id="3.6.1.7"/>
    </reaction>
</comment>
<evidence type="ECO:0000313" key="9">
    <source>
        <dbReference type="Proteomes" id="UP000003100"/>
    </source>
</evidence>
<comment type="similarity">
    <text evidence="1 6">Belongs to the acylphosphatase family.</text>
</comment>
<dbReference type="RefSeq" id="WP_005949838.1">
    <property type="nucleotide sequence ID" value="NZ_CP136423.1"/>
</dbReference>
<protein>
    <recommendedName>
        <fullName evidence="3 5">acylphosphatase</fullName>
        <ecNumber evidence="2 5">3.6.1.7</ecNumber>
    </recommendedName>
</protein>
<feature type="active site" evidence="5">
    <location>
        <position position="39"/>
    </location>
</feature>
<dbReference type="GeneID" id="86821176"/>
<dbReference type="InterPro" id="IPR017968">
    <property type="entry name" value="Acylphosphatase_CS"/>
</dbReference>
<dbReference type="PANTHER" id="PTHR47268:SF4">
    <property type="entry name" value="ACYLPHOSPHATASE"/>
    <property type="match status" value="1"/>
</dbReference>
<reference evidence="8 9" key="2">
    <citation type="submission" date="2009-02" db="EMBL/GenBank/DDBJ databases">
        <title>Draft genome sequence of Blautia hydrogenotrophica DSM 10507 (Ruminococcus hydrogenotrophicus DSM 10507).</title>
        <authorList>
            <person name="Sudarsanam P."/>
            <person name="Ley R."/>
            <person name="Guruge J."/>
            <person name="Turnbaugh P.J."/>
            <person name="Mahowald M."/>
            <person name="Liep D."/>
            <person name="Gordon J."/>
        </authorList>
    </citation>
    <scope>NUCLEOTIDE SEQUENCE [LARGE SCALE GENOMIC DNA]</scope>
    <source>
        <strain evidence="9">DSM 10507 / JCM 14656 / S5a33</strain>
    </source>
</reference>
<dbReference type="PATRIC" id="fig|476272.21.peg.1901"/>
<evidence type="ECO:0000259" key="7">
    <source>
        <dbReference type="PROSITE" id="PS51160"/>
    </source>
</evidence>
<keyword evidence="9" id="KW-1185">Reference proteome</keyword>
<dbReference type="AlphaFoldDB" id="C0CNM7"/>
<evidence type="ECO:0000256" key="1">
    <source>
        <dbReference type="ARBA" id="ARBA00005614"/>
    </source>
</evidence>
<reference evidence="8 9" key="1">
    <citation type="submission" date="2009-01" db="EMBL/GenBank/DDBJ databases">
        <authorList>
            <person name="Fulton L."/>
            <person name="Clifton S."/>
            <person name="Fulton B."/>
            <person name="Xu J."/>
            <person name="Minx P."/>
            <person name="Pepin K.H."/>
            <person name="Johnson M."/>
            <person name="Bhonagiri V."/>
            <person name="Nash W.E."/>
            <person name="Mardis E.R."/>
            <person name="Wilson R.K."/>
        </authorList>
    </citation>
    <scope>NUCLEOTIDE SEQUENCE [LARGE SCALE GENOMIC DNA]</scope>
    <source>
        <strain evidence="9">DSM 10507 / JCM 14656 / S5a33</strain>
    </source>
</reference>